<proteinExistence type="predicted"/>
<dbReference type="Pfam" id="PF11152">
    <property type="entry name" value="CCB2_CCB4"/>
    <property type="match status" value="1"/>
</dbReference>
<protein>
    <submittedName>
        <fullName evidence="1">Uncharacterized protein</fullName>
    </submittedName>
</protein>
<accession>A0A7J6H8Q5</accession>
<evidence type="ECO:0000313" key="2">
    <source>
        <dbReference type="Proteomes" id="UP000525078"/>
    </source>
</evidence>
<dbReference type="AlphaFoldDB" id="A0A7J6H8Q5"/>
<sequence length="237" mass="25910">MSCKLLKCERTISQNVDNHRKPTRKRNVLSAVILQPLGDKGIAIVGGDTIRGFTTSDQAWISLIAEKLDATLAKCFDNVAFSLLDQVPAYLAGSTPCFEFVREEERDLNSQGNEPVAGSAKYAKTKSLNPVSQTSQNCRFQLGGSMAAVPKPGTFRYLYPSLSLKWCTTLRRVTSSNSGRTIDLCLSGLWSRQVYPTVTPFGGGELNPDGPKLWQVVLISAIEVDEEKLATSSPSEF</sequence>
<dbReference type="InterPro" id="IPR021325">
    <property type="entry name" value="CCB2/CCB4"/>
</dbReference>
<gene>
    <name evidence="1" type="ORF">F8388_005409</name>
</gene>
<dbReference type="Proteomes" id="UP000525078">
    <property type="component" value="Unassembled WGS sequence"/>
</dbReference>
<reference evidence="1 2" key="1">
    <citation type="journal article" date="2020" name="bioRxiv">
        <title>Sequence and annotation of 42 cannabis genomes reveals extensive copy number variation in cannabinoid synthesis and pathogen resistance genes.</title>
        <authorList>
            <person name="Mckernan K.J."/>
            <person name="Helbert Y."/>
            <person name="Kane L.T."/>
            <person name="Ebling H."/>
            <person name="Zhang L."/>
            <person name="Liu B."/>
            <person name="Eaton Z."/>
            <person name="Mclaughlin S."/>
            <person name="Kingan S."/>
            <person name="Baybayan P."/>
            <person name="Concepcion G."/>
            <person name="Jordan M."/>
            <person name="Riva A."/>
            <person name="Barbazuk W."/>
            <person name="Harkins T."/>
        </authorList>
    </citation>
    <scope>NUCLEOTIDE SEQUENCE [LARGE SCALE GENOMIC DNA]</scope>
    <source>
        <strain evidence="2">cv. Jamaican Lion 4</strain>
        <tissue evidence="1">Leaf</tissue>
    </source>
</reference>
<organism evidence="1 2">
    <name type="scientific">Cannabis sativa</name>
    <name type="common">Hemp</name>
    <name type="synonym">Marijuana</name>
    <dbReference type="NCBI Taxonomy" id="3483"/>
    <lineage>
        <taxon>Eukaryota</taxon>
        <taxon>Viridiplantae</taxon>
        <taxon>Streptophyta</taxon>
        <taxon>Embryophyta</taxon>
        <taxon>Tracheophyta</taxon>
        <taxon>Spermatophyta</taxon>
        <taxon>Magnoliopsida</taxon>
        <taxon>eudicotyledons</taxon>
        <taxon>Gunneridae</taxon>
        <taxon>Pentapetalae</taxon>
        <taxon>rosids</taxon>
        <taxon>fabids</taxon>
        <taxon>Rosales</taxon>
        <taxon>Cannabaceae</taxon>
        <taxon>Cannabis</taxon>
    </lineage>
</organism>
<dbReference type="PANTHER" id="PTHR34943">
    <property type="match status" value="1"/>
</dbReference>
<dbReference type="InterPro" id="IPR044705">
    <property type="entry name" value="CCB4"/>
</dbReference>
<dbReference type="GO" id="GO:0009507">
    <property type="term" value="C:chloroplast"/>
    <property type="evidence" value="ECO:0007669"/>
    <property type="project" value="TreeGrafter"/>
</dbReference>
<evidence type="ECO:0000313" key="1">
    <source>
        <dbReference type="EMBL" id="KAF4391644.1"/>
    </source>
</evidence>
<comment type="caution">
    <text evidence="1">The sequence shown here is derived from an EMBL/GenBank/DDBJ whole genome shotgun (WGS) entry which is preliminary data.</text>
</comment>
<dbReference type="PANTHER" id="PTHR34943:SF2">
    <property type="entry name" value="PROTEIN COFACTOR ASSEMBLY OF COMPLEX C SUBUNIT B CCB4, CHLOROPLASTIC"/>
    <property type="match status" value="1"/>
</dbReference>
<dbReference type="GO" id="GO:0010190">
    <property type="term" value="P:cytochrome b6f complex assembly"/>
    <property type="evidence" value="ECO:0007669"/>
    <property type="project" value="TreeGrafter"/>
</dbReference>
<name>A0A7J6H8Q5_CANSA</name>
<dbReference type="EMBL" id="JAATIP010000022">
    <property type="protein sequence ID" value="KAF4391644.1"/>
    <property type="molecule type" value="Genomic_DNA"/>
</dbReference>